<sequence>MLNIVLLTHPSFTGSQSMPRFASMLKIGMEQRGHKVQIWSPEARAFNIPSPESLKKWLGYVDQFFFFPWEIKKRINRCEEDTLFVFTDQALGPWIPLVRNYPHVIHCHDFLAQISALGKVPENPTGWTGRKYQSFIRWGYRYGRNFIAISKKTQRDLGEFLLTAPSLSEVVYNGLNQSFAPQDKNESRIVLSKKFRINLSKGFILHVGGNQWYKNRKGVIEIYNSWRKKSALELPLILIGVKPNKGLAEVYNSSNFKEDIYFMTGVEDQDLRMAYSAATVLLYPSLAEGFGWPIAEAMASGCPVITTGEAPMTEVGGDAAFYIERKKDHDDGSCYEQAAGVLNKVLTLSPEAYQEIIGAGLRNAERFRSKIALDEIEQIYTRVRQTETAEL</sequence>
<dbReference type="EMBL" id="JAVRHO010000007">
    <property type="protein sequence ID" value="MDT0646269.1"/>
    <property type="molecule type" value="Genomic_DNA"/>
</dbReference>
<feature type="domain" description="Glycosyltransferase subfamily 4-like N-terminal" evidence="3">
    <location>
        <begin position="24"/>
        <end position="176"/>
    </location>
</feature>
<organism evidence="4 5">
    <name type="scientific">Autumnicola lenta</name>
    <dbReference type="NCBI Taxonomy" id="3075593"/>
    <lineage>
        <taxon>Bacteria</taxon>
        <taxon>Pseudomonadati</taxon>
        <taxon>Bacteroidota</taxon>
        <taxon>Flavobacteriia</taxon>
        <taxon>Flavobacteriales</taxon>
        <taxon>Flavobacteriaceae</taxon>
        <taxon>Autumnicola</taxon>
    </lineage>
</organism>
<accession>A0ABU3CIV0</accession>
<dbReference type="SUPFAM" id="SSF53756">
    <property type="entry name" value="UDP-Glycosyltransferase/glycogen phosphorylase"/>
    <property type="match status" value="1"/>
</dbReference>
<dbReference type="Gene3D" id="3.40.50.2000">
    <property type="entry name" value="Glycogen Phosphorylase B"/>
    <property type="match status" value="2"/>
</dbReference>
<reference evidence="4 5" key="1">
    <citation type="submission" date="2023-09" db="EMBL/GenBank/DDBJ databases">
        <authorList>
            <person name="Rey-Velasco X."/>
        </authorList>
    </citation>
    <scope>NUCLEOTIDE SEQUENCE [LARGE SCALE GENOMIC DNA]</scope>
    <source>
        <strain evidence="4 5">F260</strain>
    </source>
</reference>
<dbReference type="Proteomes" id="UP001245285">
    <property type="component" value="Unassembled WGS sequence"/>
</dbReference>
<evidence type="ECO:0000313" key="5">
    <source>
        <dbReference type="Proteomes" id="UP001245285"/>
    </source>
</evidence>
<dbReference type="RefSeq" id="WP_311494444.1">
    <property type="nucleotide sequence ID" value="NZ_JAVRHO010000007.1"/>
</dbReference>
<dbReference type="InterPro" id="IPR028098">
    <property type="entry name" value="Glyco_trans_4-like_N"/>
</dbReference>
<dbReference type="Pfam" id="PF00534">
    <property type="entry name" value="Glycos_transf_1"/>
    <property type="match status" value="1"/>
</dbReference>
<dbReference type="EC" id="2.4.-.-" evidence="4"/>
<keyword evidence="5" id="KW-1185">Reference proteome</keyword>
<dbReference type="InterPro" id="IPR001296">
    <property type="entry name" value="Glyco_trans_1"/>
</dbReference>
<dbReference type="PANTHER" id="PTHR46401:SF2">
    <property type="entry name" value="GLYCOSYLTRANSFERASE WBBK-RELATED"/>
    <property type="match status" value="1"/>
</dbReference>
<feature type="domain" description="Glycosyl transferase family 1" evidence="2">
    <location>
        <begin position="192"/>
        <end position="320"/>
    </location>
</feature>
<dbReference type="GO" id="GO:0016757">
    <property type="term" value="F:glycosyltransferase activity"/>
    <property type="evidence" value="ECO:0007669"/>
    <property type="project" value="UniProtKB-KW"/>
</dbReference>
<evidence type="ECO:0000259" key="3">
    <source>
        <dbReference type="Pfam" id="PF13439"/>
    </source>
</evidence>
<evidence type="ECO:0000259" key="2">
    <source>
        <dbReference type="Pfam" id="PF00534"/>
    </source>
</evidence>
<proteinExistence type="predicted"/>
<comment type="caution">
    <text evidence="4">The sequence shown here is derived from an EMBL/GenBank/DDBJ whole genome shotgun (WGS) entry which is preliminary data.</text>
</comment>
<keyword evidence="1 4" id="KW-0808">Transferase</keyword>
<gene>
    <name evidence="4" type="ORF">RM545_06170</name>
</gene>
<name>A0ABU3CIV0_9FLAO</name>
<keyword evidence="4" id="KW-0328">Glycosyltransferase</keyword>
<dbReference type="PANTHER" id="PTHR46401">
    <property type="entry name" value="GLYCOSYLTRANSFERASE WBBK-RELATED"/>
    <property type="match status" value="1"/>
</dbReference>
<evidence type="ECO:0000313" key="4">
    <source>
        <dbReference type="EMBL" id="MDT0646269.1"/>
    </source>
</evidence>
<protein>
    <submittedName>
        <fullName evidence="4">Glycosyltransferase</fullName>
        <ecNumber evidence="4">2.4.-.-</ecNumber>
    </submittedName>
</protein>
<dbReference type="Pfam" id="PF13439">
    <property type="entry name" value="Glyco_transf_4"/>
    <property type="match status" value="1"/>
</dbReference>
<evidence type="ECO:0000256" key="1">
    <source>
        <dbReference type="ARBA" id="ARBA00022679"/>
    </source>
</evidence>